<protein>
    <submittedName>
        <fullName evidence="2">CHAD domain-containing protein</fullName>
    </submittedName>
</protein>
<accession>A0ABT0B6H7</accession>
<dbReference type="InterPro" id="IPR007899">
    <property type="entry name" value="CHAD_dom"/>
</dbReference>
<name>A0ABT0B6H7_9SPHN</name>
<keyword evidence="3" id="KW-1185">Reference proteome</keyword>
<feature type="domain" description="CHAD" evidence="1">
    <location>
        <begin position="9"/>
        <end position="288"/>
    </location>
</feature>
<sequence>MAYRFRNSDRTVKLGLHRIAREQIDGALSAIAGRPRDKAIHEVRKACKKLRALLRIVRSGFPDYTYENAAFRDIARLLAFTRDARVLLDTCDVLLASVPEDVDRASILGLREQFADEMAQVAMGEAAEARLEQARALLAMVRERIPGWTLDEEDWDALGPGLGRVLRQADKAWRAAAREPDAMHFHELRKRMKYHWYHTRLLVPVWPVMMQPRAAELGRLADLLGLHHDLCVLEERLGGFVPGTRYDKSAATLRGLAADRRKQMERDTAPLVGRLLAQEADALVDHWHRLWDIWRTQGRHSA</sequence>
<proteinExistence type="predicted"/>
<dbReference type="Pfam" id="PF05235">
    <property type="entry name" value="CHAD"/>
    <property type="match status" value="1"/>
</dbReference>
<dbReference type="PROSITE" id="PS51708">
    <property type="entry name" value="CHAD"/>
    <property type="match status" value="1"/>
</dbReference>
<dbReference type="PANTHER" id="PTHR39339">
    <property type="entry name" value="SLR1444 PROTEIN"/>
    <property type="match status" value="1"/>
</dbReference>
<gene>
    <name evidence="2" type="ORF">MTR64_17665</name>
</gene>
<organism evidence="2 3">
    <name type="scientific">Novosphingobium album</name>
    <name type="common">ex Hu et al. 2023</name>
    <dbReference type="NCBI Taxonomy" id="2930093"/>
    <lineage>
        <taxon>Bacteria</taxon>
        <taxon>Pseudomonadati</taxon>
        <taxon>Pseudomonadota</taxon>
        <taxon>Alphaproteobacteria</taxon>
        <taxon>Sphingomonadales</taxon>
        <taxon>Sphingomonadaceae</taxon>
        <taxon>Novosphingobium</taxon>
    </lineage>
</organism>
<comment type="caution">
    <text evidence="2">The sequence shown here is derived from an EMBL/GenBank/DDBJ whole genome shotgun (WGS) entry which is preliminary data.</text>
</comment>
<evidence type="ECO:0000313" key="3">
    <source>
        <dbReference type="Proteomes" id="UP001162880"/>
    </source>
</evidence>
<evidence type="ECO:0000259" key="1">
    <source>
        <dbReference type="PROSITE" id="PS51708"/>
    </source>
</evidence>
<reference evidence="2" key="1">
    <citation type="submission" date="2022-03" db="EMBL/GenBank/DDBJ databases">
        <title>Identification of a novel bacterium isolated from mangrove sediments.</title>
        <authorList>
            <person name="Pan X."/>
        </authorList>
    </citation>
    <scope>NUCLEOTIDE SEQUENCE</scope>
    <source>
        <strain evidence="2">B2580</strain>
    </source>
</reference>
<dbReference type="Gene3D" id="1.40.20.10">
    <property type="entry name" value="CHAD domain"/>
    <property type="match status" value="1"/>
</dbReference>
<evidence type="ECO:0000313" key="2">
    <source>
        <dbReference type="EMBL" id="MCJ2180404.1"/>
    </source>
</evidence>
<dbReference type="SMART" id="SM00880">
    <property type="entry name" value="CHAD"/>
    <property type="match status" value="1"/>
</dbReference>
<dbReference type="InterPro" id="IPR038186">
    <property type="entry name" value="CHAD_dom_sf"/>
</dbReference>
<dbReference type="Proteomes" id="UP001162880">
    <property type="component" value="Unassembled WGS sequence"/>
</dbReference>
<dbReference type="RefSeq" id="WP_243995824.1">
    <property type="nucleotide sequence ID" value="NZ_JALHLE010000033.1"/>
</dbReference>
<dbReference type="EMBL" id="JALHLE010000033">
    <property type="protein sequence ID" value="MCJ2180404.1"/>
    <property type="molecule type" value="Genomic_DNA"/>
</dbReference>
<dbReference type="PANTHER" id="PTHR39339:SF1">
    <property type="entry name" value="CHAD DOMAIN-CONTAINING PROTEIN"/>
    <property type="match status" value="1"/>
</dbReference>